<keyword evidence="6 10" id="KW-1133">Transmembrane helix</keyword>
<evidence type="ECO:0008006" key="13">
    <source>
        <dbReference type="Google" id="ProtNLM"/>
    </source>
</evidence>
<name>A0ABD1DDE6_CULPP</name>
<evidence type="ECO:0000256" key="3">
    <source>
        <dbReference type="ARBA" id="ARBA00022606"/>
    </source>
</evidence>
<dbReference type="GO" id="GO:0007608">
    <property type="term" value="P:sensory perception of smell"/>
    <property type="evidence" value="ECO:0007669"/>
    <property type="project" value="UniProtKB-KW"/>
</dbReference>
<dbReference type="GO" id="GO:0005886">
    <property type="term" value="C:plasma membrane"/>
    <property type="evidence" value="ECO:0007669"/>
    <property type="project" value="UniProtKB-SubCell"/>
</dbReference>
<evidence type="ECO:0000313" key="12">
    <source>
        <dbReference type="Proteomes" id="UP001562425"/>
    </source>
</evidence>
<gene>
    <name evidence="11" type="ORF">pipiens_009578</name>
</gene>
<keyword evidence="9" id="KW-0807">Transducer</keyword>
<proteinExistence type="predicted"/>
<keyword evidence="5" id="KW-0552">Olfaction</keyword>
<feature type="transmembrane region" description="Helical" evidence="10">
    <location>
        <begin position="154"/>
        <end position="178"/>
    </location>
</feature>
<evidence type="ECO:0000256" key="2">
    <source>
        <dbReference type="ARBA" id="ARBA00022475"/>
    </source>
</evidence>
<keyword evidence="3" id="KW-0716">Sensory transduction</keyword>
<keyword evidence="4 10" id="KW-0812">Transmembrane</keyword>
<keyword evidence="7 10" id="KW-0472">Membrane</keyword>
<dbReference type="EMBL" id="JBEHCU010006185">
    <property type="protein sequence ID" value="KAL1397683.1"/>
    <property type="molecule type" value="Genomic_DNA"/>
</dbReference>
<dbReference type="Pfam" id="PF02949">
    <property type="entry name" value="7tm_6"/>
    <property type="match status" value="1"/>
</dbReference>
<feature type="transmembrane region" description="Helical" evidence="10">
    <location>
        <begin position="21"/>
        <end position="49"/>
    </location>
</feature>
<dbReference type="PANTHER" id="PTHR21137">
    <property type="entry name" value="ODORANT RECEPTOR"/>
    <property type="match status" value="1"/>
</dbReference>
<organism evidence="11 12">
    <name type="scientific">Culex pipiens pipiens</name>
    <name type="common">Northern house mosquito</name>
    <dbReference type="NCBI Taxonomy" id="38569"/>
    <lineage>
        <taxon>Eukaryota</taxon>
        <taxon>Metazoa</taxon>
        <taxon>Ecdysozoa</taxon>
        <taxon>Arthropoda</taxon>
        <taxon>Hexapoda</taxon>
        <taxon>Insecta</taxon>
        <taxon>Pterygota</taxon>
        <taxon>Neoptera</taxon>
        <taxon>Endopterygota</taxon>
        <taxon>Diptera</taxon>
        <taxon>Nematocera</taxon>
        <taxon>Culicoidea</taxon>
        <taxon>Culicidae</taxon>
        <taxon>Culicinae</taxon>
        <taxon>Culicini</taxon>
        <taxon>Culex</taxon>
        <taxon>Culex</taxon>
    </lineage>
</organism>
<protein>
    <recommendedName>
        <fullName evidence="13">Odorant receptor</fullName>
    </recommendedName>
</protein>
<evidence type="ECO:0000256" key="1">
    <source>
        <dbReference type="ARBA" id="ARBA00004651"/>
    </source>
</evidence>
<dbReference type="InterPro" id="IPR004117">
    <property type="entry name" value="7tm6_olfct_rcpt"/>
</dbReference>
<dbReference type="AlphaFoldDB" id="A0ABD1DDE6"/>
<dbReference type="PANTHER" id="PTHR21137:SF35">
    <property type="entry name" value="ODORANT RECEPTOR 19A-RELATED"/>
    <property type="match status" value="1"/>
</dbReference>
<reference evidence="11 12" key="1">
    <citation type="submission" date="2024-05" db="EMBL/GenBank/DDBJ databases">
        <title>Culex pipiens pipiens assembly and annotation.</title>
        <authorList>
            <person name="Alout H."/>
            <person name="Durand T."/>
        </authorList>
    </citation>
    <scope>NUCLEOTIDE SEQUENCE [LARGE SCALE GENOMIC DNA]</scope>
    <source>
        <strain evidence="11">HA-2024</strain>
        <tissue evidence="11">Whole body</tissue>
    </source>
</reference>
<feature type="transmembrane region" description="Helical" evidence="10">
    <location>
        <begin position="69"/>
        <end position="86"/>
    </location>
</feature>
<sequence length="278" mass="31856">MLKETEGNRLVIGRVLQLSHLLQKVIFALYLSSAIVVVAMPVVLWLVLAKKTLMFVFFVPGFDETTTEGFLLHVALHAFMMPAAFCGYTAQECLFLAFFMPVAACVDAFGNEVEELNSMLKLEERDDRAIRDQLNRIVKLHQLLNEYEAMLEKLYSLMFLNKVGLIYLGIISAIVVILKSNDRMAYIFFALQFEQLTQSCLMGTIVTVKNDQLMDHLYDINWYQLTPDQAKDLRFILHRAQSPTSVTIGKYAPLNLESYKRIVKSIYTYVMILVTLLE</sequence>
<keyword evidence="2" id="KW-1003">Cell membrane</keyword>
<evidence type="ECO:0000256" key="10">
    <source>
        <dbReference type="SAM" id="Phobius"/>
    </source>
</evidence>
<keyword evidence="8" id="KW-0675">Receptor</keyword>
<comment type="subcellular location">
    <subcellularLocation>
        <location evidence="1">Cell membrane</location>
        <topology evidence="1">Multi-pass membrane protein</topology>
    </subcellularLocation>
</comment>
<evidence type="ECO:0000256" key="7">
    <source>
        <dbReference type="ARBA" id="ARBA00023136"/>
    </source>
</evidence>
<evidence type="ECO:0000256" key="8">
    <source>
        <dbReference type="ARBA" id="ARBA00023170"/>
    </source>
</evidence>
<evidence type="ECO:0000256" key="9">
    <source>
        <dbReference type="ARBA" id="ARBA00023224"/>
    </source>
</evidence>
<evidence type="ECO:0000256" key="4">
    <source>
        <dbReference type="ARBA" id="ARBA00022692"/>
    </source>
</evidence>
<dbReference type="GO" id="GO:0007165">
    <property type="term" value="P:signal transduction"/>
    <property type="evidence" value="ECO:0007669"/>
    <property type="project" value="UniProtKB-KW"/>
</dbReference>
<evidence type="ECO:0000256" key="6">
    <source>
        <dbReference type="ARBA" id="ARBA00022989"/>
    </source>
</evidence>
<evidence type="ECO:0000313" key="11">
    <source>
        <dbReference type="EMBL" id="KAL1397683.1"/>
    </source>
</evidence>
<accession>A0ABD1DDE6</accession>
<comment type="caution">
    <text evidence="11">The sequence shown here is derived from an EMBL/GenBank/DDBJ whole genome shotgun (WGS) entry which is preliminary data.</text>
</comment>
<dbReference type="Proteomes" id="UP001562425">
    <property type="component" value="Unassembled WGS sequence"/>
</dbReference>
<keyword evidence="12" id="KW-1185">Reference proteome</keyword>
<evidence type="ECO:0000256" key="5">
    <source>
        <dbReference type="ARBA" id="ARBA00022725"/>
    </source>
</evidence>